<keyword evidence="4 5" id="KW-0732">Signal</keyword>
<comment type="similarity">
    <text evidence="2">Belongs to the nematode transthyretin-like family.</text>
</comment>
<evidence type="ECO:0000313" key="6">
    <source>
        <dbReference type="EMBL" id="KAI1726103.1"/>
    </source>
</evidence>
<keyword evidence="3" id="KW-0964">Secreted</keyword>
<dbReference type="Gene3D" id="2.60.40.3330">
    <property type="match status" value="1"/>
</dbReference>
<dbReference type="Pfam" id="PF01060">
    <property type="entry name" value="TTR-52"/>
    <property type="match status" value="1"/>
</dbReference>
<dbReference type="Proteomes" id="UP001201812">
    <property type="component" value="Unassembled WGS sequence"/>
</dbReference>
<dbReference type="GO" id="GO:0009986">
    <property type="term" value="C:cell surface"/>
    <property type="evidence" value="ECO:0007669"/>
    <property type="project" value="InterPro"/>
</dbReference>
<dbReference type="GO" id="GO:0005576">
    <property type="term" value="C:extracellular region"/>
    <property type="evidence" value="ECO:0007669"/>
    <property type="project" value="UniProtKB-SubCell"/>
</dbReference>
<accession>A0AAD4NFH2</accession>
<comment type="caution">
    <text evidence="6">The sequence shown here is derived from an EMBL/GenBank/DDBJ whole genome shotgun (WGS) entry which is preliminary data.</text>
</comment>
<name>A0AAD4NFH2_9BILA</name>
<evidence type="ECO:0000256" key="1">
    <source>
        <dbReference type="ARBA" id="ARBA00004613"/>
    </source>
</evidence>
<organism evidence="6 7">
    <name type="scientific">Ditylenchus destructor</name>
    <dbReference type="NCBI Taxonomy" id="166010"/>
    <lineage>
        <taxon>Eukaryota</taxon>
        <taxon>Metazoa</taxon>
        <taxon>Ecdysozoa</taxon>
        <taxon>Nematoda</taxon>
        <taxon>Chromadorea</taxon>
        <taxon>Rhabditida</taxon>
        <taxon>Tylenchina</taxon>
        <taxon>Tylenchomorpha</taxon>
        <taxon>Sphaerularioidea</taxon>
        <taxon>Anguinidae</taxon>
        <taxon>Anguininae</taxon>
        <taxon>Ditylenchus</taxon>
    </lineage>
</organism>
<dbReference type="EMBL" id="JAKKPZ010000002">
    <property type="protein sequence ID" value="KAI1726103.1"/>
    <property type="molecule type" value="Genomic_DNA"/>
</dbReference>
<dbReference type="InterPro" id="IPR001534">
    <property type="entry name" value="Transthyretin-like"/>
</dbReference>
<dbReference type="AlphaFoldDB" id="A0AAD4NFH2"/>
<gene>
    <name evidence="6" type="ORF">DdX_02798</name>
</gene>
<dbReference type="PANTHER" id="PTHR21700">
    <property type="entry name" value="TRANSTHYRETIN-LIKE FAMILY PROTEIN-RELATED"/>
    <property type="match status" value="1"/>
</dbReference>
<evidence type="ECO:0000313" key="7">
    <source>
        <dbReference type="Proteomes" id="UP001201812"/>
    </source>
</evidence>
<comment type="subcellular location">
    <subcellularLocation>
        <location evidence="1">Secreted</location>
    </subcellularLocation>
</comment>
<sequence>MTISVLICVLLSILLQVGEQASIRPAQSIGVSGRLLCKGSPAANVLVKLYDHDTFTIDDKIASGRSDGSGNFLISGKANELTSITPKFNIYHDCDDWLPCQRKVSIYIPKSYVTDGSTARKIYDAGTLELSGKFQGESRDCLH</sequence>
<feature type="signal peptide" evidence="5">
    <location>
        <begin position="1"/>
        <end position="20"/>
    </location>
</feature>
<dbReference type="PANTHER" id="PTHR21700:SF3">
    <property type="entry name" value="TRANSTHYRETIN-LIKE PROTEIN 5"/>
    <property type="match status" value="1"/>
</dbReference>
<evidence type="ECO:0000256" key="4">
    <source>
        <dbReference type="ARBA" id="ARBA00022729"/>
    </source>
</evidence>
<dbReference type="InterPro" id="IPR038479">
    <property type="entry name" value="Transthyretin-like_sf"/>
</dbReference>
<protein>
    <submittedName>
        <fullName evidence="6">Transthyretin-like family domain-containing protein</fullName>
    </submittedName>
</protein>
<proteinExistence type="inferred from homology"/>
<feature type="chain" id="PRO_5042173686" evidence="5">
    <location>
        <begin position="21"/>
        <end position="143"/>
    </location>
</feature>
<reference evidence="6" key="1">
    <citation type="submission" date="2022-01" db="EMBL/GenBank/DDBJ databases">
        <title>Genome Sequence Resource for Two Populations of Ditylenchus destructor, the Migratory Endoparasitic Phytonematode.</title>
        <authorList>
            <person name="Zhang H."/>
            <person name="Lin R."/>
            <person name="Xie B."/>
        </authorList>
    </citation>
    <scope>NUCLEOTIDE SEQUENCE</scope>
    <source>
        <strain evidence="6">BazhouSP</strain>
    </source>
</reference>
<evidence type="ECO:0000256" key="5">
    <source>
        <dbReference type="SAM" id="SignalP"/>
    </source>
</evidence>
<keyword evidence="7" id="KW-1185">Reference proteome</keyword>
<evidence type="ECO:0000256" key="2">
    <source>
        <dbReference type="ARBA" id="ARBA00010112"/>
    </source>
</evidence>
<evidence type="ECO:0000256" key="3">
    <source>
        <dbReference type="ARBA" id="ARBA00022525"/>
    </source>
</evidence>